<evidence type="ECO:0000256" key="3">
    <source>
        <dbReference type="SAM" id="SignalP"/>
    </source>
</evidence>
<evidence type="ECO:0000259" key="4">
    <source>
        <dbReference type="Pfam" id="PF00496"/>
    </source>
</evidence>
<dbReference type="PANTHER" id="PTHR30290:SF62">
    <property type="entry name" value="OLIGOPEPTIDE ABC TRANSPORTER, PERIPLASMIC OLIGOPEPTIDE-BINDING PROTEIN"/>
    <property type="match status" value="1"/>
</dbReference>
<feature type="domain" description="Solute-binding protein family 5" evidence="4">
    <location>
        <begin position="91"/>
        <end position="503"/>
    </location>
</feature>
<dbReference type="InterPro" id="IPR039424">
    <property type="entry name" value="SBP_5"/>
</dbReference>
<dbReference type="GO" id="GO:0015833">
    <property type="term" value="P:peptide transport"/>
    <property type="evidence" value="ECO:0007669"/>
    <property type="project" value="TreeGrafter"/>
</dbReference>
<keyword evidence="6" id="KW-1185">Reference proteome</keyword>
<evidence type="ECO:0000256" key="2">
    <source>
        <dbReference type="ARBA" id="ARBA00005695"/>
    </source>
</evidence>
<dbReference type="Proteomes" id="UP000435138">
    <property type="component" value="Unassembled WGS sequence"/>
</dbReference>
<dbReference type="SUPFAM" id="SSF53850">
    <property type="entry name" value="Periplasmic binding protein-like II"/>
    <property type="match status" value="1"/>
</dbReference>
<evidence type="ECO:0000256" key="1">
    <source>
        <dbReference type="ARBA" id="ARBA00004418"/>
    </source>
</evidence>
<evidence type="ECO:0000313" key="6">
    <source>
        <dbReference type="Proteomes" id="UP000435138"/>
    </source>
</evidence>
<dbReference type="Pfam" id="PF00496">
    <property type="entry name" value="SBP_bac_5"/>
    <property type="match status" value="1"/>
</dbReference>
<organism evidence="5 6">
    <name type="scientific">Endobacterium cereale</name>
    <dbReference type="NCBI Taxonomy" id="2663029"/>
    <lineage>
        <taxon>Bacteria</taxon>
        <taxon>Pseudomonadati</taxon>
        <taxon>Pseudomonadota</taxon>
        <taxon>Alphaproteobacteria</taxon>
        <taxon>Hyphomicrobiales</taxon>
        <taxon>Rhizobiaceae</taxon>
        <taxon>Endobacterium</taxon>
    </lineage>
</organism>
<dbReference type="Gene3D" id="3.10.105.10">
    <property type="entry name" value="Dipeptide-binding Protein, Domain 3"/>
    <property type="match status" value="1"/>
</dbReference>
<name>A0A6A8A7T0_9HYPH</name>
<keyword evidence="3" id="KW-0732">Signal</keyword>
<dbReference type="PANTHER" id="PTHR30290">
    <property type="entry name" value="PERIPLASMIC BINDING COMPONENT OF ABC TRANSPORTER"/>
    <property type="match status" value="1"/>
</dbReference>
<dbReference type="EMBL" id="WIXI01000038">
    <property type="protein sequence ID" value="MQY45907.1"/>
    <property type="molecule type" value="Genomic_DNA"/>
</dbReference>
<comment type="similarity">
    <text evidence="2">Belongs to the bacterial solute-binding protein 5 family.</text>
</comment>
<proteinExistence type="inferred from homology"/>
<dbReference type="Gene3D" id="3.40.190.10">
    <property type="entry name" value="Periplasmic binding protein-like II"/>
    <property type="match status" value="1"/>
</dbReference>
<dbReference type="RefSeq" id="WP_153353422.1">
    <property type="nucleotide sequence ID" value="NZ_JAYKOO010000003.1"/>
</dbReference>
<dbReference type="GO" id="GO:0030288">
    <property type="term" value="C:outer membrane-bounded periplasmic space"/>
    <property type="evidence" value="ECO:0007669"/>
    <property type="project" value="UniProtKB-ARBA"/>
</dbReference>
<dbReference type="GO" id="GO:0043190">
    <property type="term" value="C:ATP-binding cassette (ABC) transporter complex"/>
    <property type="evidence" value="ECO:0007669"/>
    <property type="project" value="InterPro"/>
</dbReference>
<comment type="subcellular location">
    <subcellularLocation>
        <location evidence="1">Periplasm</location>
    </subcellularLocation>
</comment>
<dbReference type="CDD" id="cd08500">
    <property type="entry name" value="PBP2_NikA_DppA_OppA_like_4"/>
    <property type="match status" value="1"/>
</dbReference>
<feature type="chain" id="PRO_5025432439" evidence="3">
    <location>
        <begin position="23"/>
        <end position="625"/>
    </location>
</feature>
<accession>A0A6A8A7T0</accession>
<dbReference type="GO" id="GO:1904680">
    <property type="term" value="F:peptide transmembrane transporter activity"/>
    <property type="evidence" value="ECO:0007669"/>
    <property type="project" value="TreeGrafter"/>
</dbReference>
<evidence type="ECO:0000313" key="5">
    <source>
        <dbReference type="EMBL" id="MQY45907.1"/>
    </source>
</evidence>
<feature type="signal peptide" evidence="3">
    <location>
        <begin position="1"/>
        <end position="22"/>
    </location>
</feature>
<comment type="caution">
    <text evidence="5">The sequence shown here is derived from an EMBL/GenBank/DDBJ whole genome shotgun (WGS) entry which is preliminary data.</text>
</comment>
<protein>
    <submittedName>
        <fullName evidence="5">ABC transporter substrate-binding protein</fullName>
    </submittedName>
</protein>
<dbReference type="AlphaFoldDB" id="A0A6A8A7T0"/>
<dbReference type="InterPro" id="IPR000914">
    <property type="entry name" value="SBP_5_dom"/>
</dbReference>
<gene>
    <name evidence="5" type="ORF">GAO09_07530</name>
</gene>
<reference evidence="5 6" key="1">
    <citation type="submission" date="2019-11" db="EMBL/GenBank/DDBJ databases">
        <title>Genome analysis of Rhizobacterium cereale a novel genus and species isolated from maize roots in North Spain.</title>
        <authorList>
            <person name="Menendez E."/>
            <person name="Flores-Felix J.D."/>
            <person name="Ramirez-Bahena M.-H."/>
            <person name="Igual J.M."/>
            <person name="Garcia-Fraile P."/>
            <person name="Peix A."/>
            <person name="Velazquez E."/>
        </authorList>
    </citation>
    <scope>NUCLEOTIDE SEQUENCE [LARGE SCALE GENOMIC DNA]</scope>
    <source>
        <strain evidence="5 6">RZME27</strain>
    </source>
</reference>
<sequence length="625" mass="70978">MITRRTLLSLLASSAAVPFARAAETEANIAASSVPPGPPKAARVINLAALGREPGKQGGTARMLIGGQRDIRLMPINGYARLIGYDEHLNPLPDLLEKYEVEHSQVFTFHLREGHRWSDGSPFTAEDFRYVWEDMFQNKELHRGGVPAELKVDGAEPRFEILDERTVRYSWDKPNPDFLAQQAAPSPTRLMMPSAYMKQFHPKYQDADMLAKLIKKNRVDDWSSLHQFMGRTVRPENPDLPTLEPWCPRTKPPAQQFIFERNPHFHRVDENGVQLPYIEKFVLNVSSPGLIAAKAGSGESELQIANIDFADYTFLKSSEKRFPVHVNLWKRTQGSRIALMPNLNCKDEVWRKLFWDVRFRRALSLAIDRSEINKAVFYGIAKESANAVLPESRLYRPEYAQAYAAYDPETANRLLDELGLDRRNEKGLRLLSDGRVAHITIESAGEDSFESDVLELVADHLFKIGIAIHTRATQRELFRRRIRGGDTIMSVWQGLDNGVPTADMSPQELAPTSDDQVFWPNWGLNYLSGGGDGNPPDMPEAKQLLDLLKEWRRSGETSEREEIWHKMLSIFTQQVFTIGIVNAALQPVVSSSRLRNMPSRGLFCFDPYSYLGVYMPDTFWFGESA</sequence>